<evidence type="ECO:0000259" key="3">
    <source>
        <dbReference type="Pfam" id="PF02470"/>
    </source>
</evidence>
<organism evidence="4 5">
    <name type="scientific">Roseateles aquatilis</name>
    <dbReference type="NCBI Taxonomy" id="431061"/>
    <lineage>
        <taxon>Bacteria</taxon>
        <taxon>Pseudomonadati</taxon>
        <taxon>Pseudomonadota</taxon>
        <taxon>Betaproteobacteria</taxon>
        <taxon>Burkholderiales</taxon>
        <taxon>Sphaerotilaceae</taxon>
        <taxon>Roseateles</taxon>
    </lineage>
</organism>
<feature type="transmembrane region" description="Helical" evidence="2">
    <location>
        <begin position="43"/>
        <end position="64"/>
    </location>
</feature>
<evidence type="ECO:0000256" key="2">
    <source>
        <dbReference type="SAM" id="Phobius"/>
    </source>
</evidence>
<dbReference type="AlphaFoldDB" id="A0A246JLD4"/>
<keyword evidence="5" id="KW-1185">Reference proteome</keyword>
<comment type="caution">
    <text evidence="4">The sequence shown here is derived from an EMBL/GenBank/DDBJ whole genome shotgun (WGS) entry which is preliminary data.</text>
</comment>
<protein>
    <recommendedName>
        <fullName evidence="3">Mce/MlaD domain-containing protein</fullName>
    </recommendedName>
</protein>
<proteinExistence type="predicted"/>
<reference evidence="4 5" key="1">
    <citation type="journal article" date="2008" name="Int. J. Syst. Evol. Microbiol.">
        <title>Description of Roseateles aquatilis sp. nov. and Roseateles terrae sp. nov., in the class Betaproteobacteria, and emended description of the genus Roseateles.</title>
        <authorList>
            <person name="Gomila M."/>
            <person name="Bowien B."/>
            <person name="Falsen E."/>
            <person name="Moore E.R."/>
            <person name="Lalucat J."/>
        </authorList>
    </citation>
    <scope>NUCLEOTIDE SEQUENCE [LARGE SCALE GENOMIC DNA]</scope>
    <source>
        <strain evidence="4 5">CCUG 48205</strain>
    </source>
</reference>
<dbReference type="InterPro" id="IPR003399">
    <property type="entry name" value="Mce/MlaD"/>
</dbReference>
<accession>A0A246JLD4</accession>
<dbReference type="Proteomes" id="UP000197468">
    <property type="component" value="Unassembled WGS sequence"/>
</dbReference>
<sequence length="357" mass="37890">MCSDALATICAVIATPCISRTRCRRERRVERPASDLMENKAHALVTGLFVLLLGAALVAVVLWFRDDRGDTQNFTVVTKSGVPGLNVKAPVKLRGVQIGKVDSIRFDPDSPRQILVEIEVDSDAPIAAGAVAKLGYQGITGLSFIDLFDGTEPSDPAQSVLTTRRIPLLPSILDQLSDAGPKLAASAMETMDRIKRVLGDGNQQQLSQTLAQLNEASAGLNELVRELRPTAKALPTLVKDADTLVVAGQRTLGNVDTLAKQGGELVDEYKARAAAIDQLGEAAVQMQRTLRRVELALVGSADKPRQRAVLDDLSQAAKALERAAQTIGDQPQSLIVGPRPTAPGPGEAGFEAGAKAK</sequence>
<dbReference type="Pfam" id="PF02470">
    <property type="entry name" value="MlaD"/>
    <property type="match status" value="1"/>
</dbReference>
<feature type="domain" description="Mce/MlaD" evidence="3">
    <location>
        <begin position="80"/>
        <end position="148"/>
    </location>
</feature>
<dbReference type="PANTHER" id="PTHR36698">
    <property type="entry name" value="BLL5892 PROTEIN"/>
    <property type="match status" value="1"/>
</dbReference>
<dbReference type="PANTHER" id="PTHR36698:SF2">
    <property type="entry name" value="MCE_MLAD DOMAIN-CONTAINING PROTEIN"/>
    <property type="match status" value="1"/>
</dbReference>
<evidence type="ECO:0000313" key="5">
    <source>
        <dbReference type="Proteomes" id="UP000197468"/>
    </source>
</evidence>
<name>A0A246JLD4_9BURK</name>
<dbReference type="EMBL" id="NIOF01000001">
    <property type="protein sequence ID" value="OWQ93360.1"/>
    <property type="molecule type" value="Genomic_DNA"/>
</dbReference>
<keyword evidence="2" id="KW-1133">Transmembrane helix</keyword>
<evidence type="ECO:0000256" key="1">
    <source>
        <dbReference type="SAM" id="MobiDB-lite"/>
    </source>
</evidence>
<evidence type="ECO:0000313" key="4">
    <source>
        <dbReference type="EMBL" id="OWQ93360.1"/>
    </source>
</evidence>
<feature type="compositionally biased region" description="Low complexity" evidence="1">
    <location>
        <begin position="344"/>
        <end position="357"/>
    </location>
</feature>
<keyword evidence="2" id="KW-0472">Membrane</keyword>
<keyword evidence="2" id="KW-0812">Transmembrane</keyword>
<gene>
    <name evidence="4" type="ORF">CDN99_02445</name>
</gene>
<feature type="region of interest" description="Disordered" evidence="1">
    <location>
        <begin position="328"/>
        <end position="357"/>
    </location>
</feature>